<dbReference type="Proteomes" id="UP000215902">
    <property type="component" value="Unassembled WGS sequence"/>
</dbReference>
<feature type="chain" id="PRO_5012379499" evidence="5">
    <location>
        <begin position="19"/>
        <end position="1536"/>
    </location>
</feature>
<dbReference type="InterPro" id="IPR036595">
    <property type="entry name" value="A-macroglobulin_rcpt-bd_sf"/>
</dbReference>
<dbReference type="Gene3D" id="2.60.40.1930">
    <property type="match status" value="3"/>
</dbReference>
<dbReference type="SMART" id="SM01419">
    <property type="entry name" value="Thiol-ester_cl"/>
    <property type="match status" value="1"/>
</dbReference>
<dbReference type="InterPro" id="IPR008930">
    <property type="entry name" value="Terpenoid_cyclase/PrenylTrfase"/>
</dbReference>
<dbReference type="EMBL" id="NIVC01000385">
    <property type="protein sequence ID" value="PAA84221.1"/>
    <property type="molecule type" value="Genomic_DNA"/>
</dbReference>
<name>A0A267GDW7_9PLAT</name>
<evidence type="ECO:0000259" key="7">
    <source>
        <dbReference type="SMART" id="SM01361"/>
    </source>
</evidence>
<dbReference type="PROSITE" id="PS00477">
    <property type="entry name" value="ALPHA_2_MACROGLOBULIN"/>
    <property type="match status" value="1"/>
</dbReference>
<evidence type="ECO:0000256" key="1">
    <source>
        <dbReference type="ARBA" id="ARBA00022729"/>
    </source>
</evidence>
<comment type="caution">
    <text evidence="8">The sequence shown here is derived from an EMBL/GenBank/DDBJ whole genome shotgun (WGS) entry which is preliminary data.</text>
</comment>
<proteinExistence type="predicted"/>
<evidence type="ECO:0000256" key="2">
    <source>
        <dbReference type="ARBA" id="ARBA00022966"/>
    </source>
</evidence>
<dbReference type="SMART" id="SM01361">
    <property type="entry name" value="A2M_recep"/>
    <property type="match status" value="1"/>
</dbReference>
<dbReference type="InterPro" id="IPR011626">
    <property type="entry name" value="Alpha-macroglobulin_TED"/>
</dbReference>
<evidence type="ECO:0000313" key="8">
    <source>
        <dbReference type="EMBL" id="PAA84221.1"/>
    </source>
</evidence>
<dbReference type="STRING" id="282301.A0A267GDW7"/>
<dbReference type="Pfam" id="PF07678">
    <property type="entry name" value="TED_complement"/>
    <property type="match status" value="1"/>
</dbReference>
<keyword evidence="1 5" id="KW-0732">Signal</keyword>
<dbReference type="Gene3D" id="2.60.40.1940">
    <property type="match status" value="1"/>
</dbReference>
<dbReference type="GO" id="GO:0005615">
    <property type="term" value="C:extracellular space"/>
    <property type="evidence" value="ECO:0007669"/>
    <property type="project" value="InterPro"/>
</dbReference>
<dbReference type="Gene3D" id="2.60.120.1540">
    <property type="match status" value="1"/>
</dbReference>
<dbReference type="InterPro" id="IPR001599">
    <property type="entry name" value="Macroglobln_a2"/>
</dbReference>
<dbReference type="GO" id="GO:0004866">
    <property type="term" value="F:endopeptidase inhibitor activity"/>
    <property type="evidence" value="ECO:0007669"/>
    <property type="project" value="InterPro"/>
</dbReference>
<evidence type="ECO:0000256" key="3">
    <source>
        <dbReference type="ARBA" id="ARBA00023157"/>
    </source>
</evidence>
<dbReference type="PANTHER" id="PTHR11412:SF136">
    <property type="entry name" value="CD109 ANTIGEN"/>
    <property type="match status" value="1"/>
</dbReference>
<dbReference type="InterPro" id="IPR041555">
    <property type="entry name" value="MG3"/>
</dbReference>
<dbReference type="SMART" id="SM01360">
    <property type="entry name" value="A2M"/>
    <property type="match status" value="1"/>
</dbReference>
<dbReference type="Pfam" id="PF07677">
    <property type="entry name" value="A2M_recep"/>
    <property type="match status" value="1"/>
</dbReference>
<keyword evidence="2" id="KW-0882">Thioester bond</keyword>
<dbReference type="OrthoDB" id="9998011at2759"/>
<keyword evidence="9" id="KW-1185">Reference proteome</keyword>
<accession>A0A267GDW7</accession>
<dbReference type="SUPFAM" id="SSF49410">
    <property type="entry name" value="Alpha-macroglobulin receptor domain"/>
    <property type="match status" value="1"/>
</dbReference>
<evidence type="ECO:0000313" key="9">
    <source>
        <dbReference type="Proteomes" id="UP000215902"/>
    </source>
</evidence>
<dbReference type="InterPro" id="IPR002890">
    <property type="entry name" value="MG2"/>
</dbReference>
<dbReference type="Pfam" id="PF01835">
    <property type="entry name" value="MG2"/>
    <property type="match status" value="1"/>
</dbReference>
<sequence>MQYFAITCLLLMIPWAYGDYVPYPRHKNDDWTFESGLKNYAVLAPKVFFPGREYRVAVSLLTPSARLAKAEASLACTAGRVGFEGFSLSASWTPTASDEASNSILLKMRLERPPEKLDYSAKCILKVELQDSAGRRFSDTGSVSVRTVRSELFIQTDRAIYKPGQSVKFRVVSVSESLTPVNQNVTILVKDSEGNLVDRYEHRPPANSSSPMDAVFTGQFQLSDQPNLGDWSLIAETQSGKETKTFTVDRYVLPKLQLRLTLPDFVHENDANFTVSAEPRYTYDKIAEGEVSVNVTLMHNCQSSGRHYRYGPCNTTLIGRRLSQSSAGSNLAEFFFSLDEWRSKLAQQGATRARWGDVSALVSGEFREKFSGIRTLANKTFTIYRKRYRLTIDTGDAPFILPGMTVPIMLKLVRADGKPYLGPLPSGEVTLRMSYFQRGMRQSKQLFRVTPDGTEASWSVSAVIPDSADFTSVSLEATCPGLSNKVFASLKSFQTRGQSAVRVETTQDENGGNLRITVHGGDGIPARNIFCAVVNHEGILSYWLPLKSFGSSEEAADGLAGSIVLTAAQVAAMAPSFTLVGVGFHGNEMVAAAKIFKLAGTYDGLVLTSNVTGPAAPQQPLLVQVRTSPDSFVFLTGIDHSVNLMKTGQDISPADIEKRATAVRAAAAQGGDEAFHVGRWRNSRNTDAELQKSGLLALTDFNYVKDQPMMYFMRANMALADDAVMEMAPMAVGAAKKSMPAKPSKPAVSRDGSEKSKQKLTVRKFFPESFVWTWLKTDANGSASHPVTLPDTITSWDITGFSLSADKPLQASRSPLNIVSRRSFFIRPVLPYAIVRGEKFLLKVLLFNYGQANLSVSVTLTNDSSLHLLGSEGFTRNSTVPAGSSSLVVFPVEPIRLPAMRLALQAVSLVPIDNIGDSVVRLVRVEAEGATQRRVATALLNLTAGAAASARLAVNFPTNLRWIGGKRLVNDSEYARVQVTGTVLGASVTNLERLLRMPYGCGEQNMINFAPAVFVLDCLGPREATPDTVAKAVRIMKTGYQRELTYRRTDGSYSAFGNNDPAGSTWLTAFVLSIYAQAAAFIPMDPQALAGPSLDFLLSKQQPDGSFAEAGRVIHADMQGAGASGAAGLTAYVCASLVRVIRSCRRHPDLSCSQQAVGPHSRLASALRSGLRFVYDDYRARPADFRPSDLAVAAYAARLAIDDDLDGAGGPEGAKLASFLWLHLYEASRALDGGIKRYWPGGGDADGSVETTGYALLTALARADFQTAAPALRWLSGRQGDLGGFHSTQDTVVGLQAMAQFARSHPGGDGVGSVTVTWPGQPEPLRFGLGPANRSLLQQREIGRGQAARALDGEVFVSGTGSGVALVTVAYAYNLLDSPVGWIAADWTRRGGVGLRLADNWPLGGFAPADGSSVEVAVCATANNGPGMYIVSLSHPSGFAVDEHTPVGGSVARVESESDELVFYLSELTSEICLSVRWVREIPVMRLSPQRITAKNYYKPDQQISLFHLHPKLKDLTECQVCPDCPQCHKPTNVEI</sequence>
<dbReference type="Gene3D" id="1.50.10.20">
    <property type="match status" value="1"/>
</dbReference>
<keyword evidence="3" id="KW-1015">Disulfide bond</keyword>
<dbReference type="InterPro" id="IPR047565">
    <property type="entry name" value="Alpha-macroglob_thiol-ester_cl"/>
</dbReference>
<dbReference type="InterPro" id="IPR050473">
    <property type="entry name" value="A2M/Complement_sys"/>
</dbReference>
<dbReference type="InterPro" id="IPR009048">
    <property type="entry name" value="A-macroglobulin_rcpt-bd"/>
</dbReference>
<dbReference type="Gene3D" id="2.20.130.20">
    <property type="match status" value="1"/>
</dbReference>
<dbReference type="Gene3D" id="2.60.40.10">
    <property type="entry name" value="Immunoglobulins"/>
    <property type="match status" value="2"/>
</dbReference>
<dbReference type="FunFam" id="2.60.40.1930:FF:000001">
    <property type="entry name" value="CD109 isoform 3"/>
    <property type="match status" value="1"/>
</dbReference>
<dbReference type="Pfam" id="PF17791">
    <property type="entry name" value="MG3"/>
    <property type="match status" value="1"/>
</dbReference>
<evidence type="ECO:0000256" key="5">
    <source>
        <dbReference type="SAM" id="SignalP"/>
    </source>
</evidence>
<dbReference type="InterPro" id="IPR013783">
    <property type="entry name" value="Ig-like_fold"/>
</dbReference>
<protein>
    <submittedName>
        <fullName evidence="8">Uncharacterized protein</fullName>
    </submittedName>
</protein>
<dbReference type="InterPro" id="IPR019742">
    <property type="entry name" value="MacrogloblnA2_CS"/>
</dbReference>
<dbReference type="Pfam" id="PF00207">
    <property type="entry name" value="A2M"/>
    <property type="match status" value="1"/>
</dbReference>
<organism evidence="8 9">
    <name type="scientific">Macrostomum lignano</name>
    <dbReference type="NCBI Taxonomy" id="282301"/>
    <lineage>
        <taxon>Eukaryota</taxon>
        <taxon>Metazoa</taxon>
        <taxon>Spiralia</taxon>
        <taxon>Lophotrochozoa</taxon>
        <taxon>Platyhelminthes</taxon>
        <taxon>Rhabditophora</taxon>
        <taxon>Macrostomorpha</taxon>
        <taxon>Macrostomida</taxon>
        <taxon>Macrostomidae</taxon>
        <taxon>Macrostomum</taxon>
    </lineage>
</organism>
<feature type="domain" description="Alpha-macroglobulin receptor-binding" evidence="7">
    <location>
        <begin position="1426"/>
        <end position="1508"/>
    </location>
</feature>
<evidence type="ECO:0000259" key="6">
    <source>
        <dbReference type="SMART" id="SM01360"/>
    </source>
</evidence>
<feature type="signal peptide" evidence="5">
    <location>
        <begin position="1"/>
        <end position="18"/>
    </location>
</feature>
<keyword evidence="4" id="KW-0325">Glycoprotein</keyword>
<feature type="domain" description="Alpha-2-macroglobulin" evidence="6">
    <location>
        <begin position="769"/>
        <end position="860"/>
    </location>
</feature>
<dbReference type="SUPFAM" id="SSF48239">
    <property type="entry name" value="Terpenoid cyclases/Protein prenyltransferases"/>
    <property type="match status" value="1"/>
</dbReference>
<dbReference type="PANTHER" id="PTHR11412">
    <property type="entry name" value="MACROGLOBULIN / COMPLEMENT"/>
    <property type="match status" value="1"/>
</dbReference>
<dbReference type="Gene3D" id="6.20.50.160">
    <property type="match status" value="1"/>
</dbReference>
<reference evidence="8 9" key="1">
    <citation type="submission" date="2017-06" db="EMBL/GenBank/DDBJ databases">
        <title>A platform for efficient transgenesis in Macrostomum lignano, a flatworm model organism for stem cell research.</title>
        <authorList>
            <person name="Berezikov E."/>
        </authorList>
    </citation>
    <scope>NUCLEOTIDE SEQUENCE [LARGE SCALE GENOMIC DNA]</scope>
    <source>
        <strain evidence="8">DV1</strain>
        <tissue evidence="8">Whole organism</tissue>
    </source>
</reference>
<gene>
    <name evidence="8" type="ORF">BOX15_Mlig033399g2</name>
</gene>
<dbReference type="Gene3D" id="2.60.40.690">
    <property type="entry name" value="Alpha-macroglobulin, receptor-binding domain"/>
    <property type="match status" value="1"/>
</dbReference>
<evidence type="ECO:0000256" key="4">
    <source>
        <dbReference type="ARBA" id="ARBA00023180"/>
    </source>
</evidence>